<keyword evidence="4 8" id="KW-0812">Transmembrane</keyword>
<name>A0AAW7K372_9GAMM</name>
<keyword evidence="6 8" id="KW-0472">Membrane</keyword>
<comment type="caution">
    <text evidence="10">The sequence shown here is derived from an EMBL/GenBank/DDBJ whole genome shotgun (WGS) entry which is preliminary data.</text>
</comment>
<dbReference type="Pfam" id="PF00884">
    <property type="entry name" value="Sulfatase"/>
    <property type="match status" value="1"/>
</dbReference>
<evidence type="ECO:0000256" key="2">
    <source>
        <dbReference type="ARBA" id="ARBA00022475"/>
    </source>
</evidence>
<dbReference type="PANTHER" id="PTHR30443:SF4">
    <property type="entry name" value="PHOSPHOETHANOLAMINE TRANSFERASE OPGE-RELATED"/>
    <property type="match status" value="1"/>
</dbReference>
<feature type="domain" description="Sulfatase N-terminal" evidence="9">
    <location>
        <begin position="193"/>
        <end position="455"/>
    </location>
</feature>
<dbReference type="EMBL" id="JAUEHU010000003">
    <property type="protein sequence ID" value="MDN0086609.1"/>
    <property type="molecule type" value="Genomic_DNA"/>
</dbReference>
<keyword evidence="3 10" id="KW-0808">Transferase</keyword>
<evidence type="ECO:0000259" key="9">
    <source>
        <dbReference type="Pfam" id="PF00884"/>
    </source>
</evidence>
<dbReference type="InterPro" id="IPR040423">
    <property type="entry name" value="PEA_transferase"/>
</dbReference>
<dbReference type="InterPro" id="IPR058130">
    <property type="entry name" value="PEA_transf_C"/>
</dbReference>
<dbReference type="Gene3D" id="3.40.720.10">
    <property type="entry name" value="Alkaline Phosphatase, subunit A"/>
    <property type="match status" value="1"/>
</dbReference>
<dbReference type="SUPFAM" id="SSF53649">
    <property type="entry name" value="Alkaline phosphatase-like"/>
    <property type="match status" value="1"/>
</dbReference>
<dbReference type="CDD" id="cd16017">
    <property type="entry name" value="LptA"/>
    <property type="match status" value="1"/>
</dbReference>
<comment type="subcellular location">
    <subcellularLocation>
        <location evidence="1">Cell membrane</location>
        <topology evidence="1">Multi-pass membrane protein</topology>
    </subcellularLocation>
</comment>
<organism evidence="10 11">
    <name type="scientific">Yersinia nurmii</name>
    <dbReference type="NCBI Taxonomy" id="685706"/>
    <lineage>
        <taxon>Bacteria</taxon>
        <taxon>Pseudomonadati</taxon>
        <taxon>Pseudomonadota</taxon>
        <taxon>Gammaproteobacteria</taxon>
        <taxon>Enterobacterales</taxon>
        <taxon>Yersiniaceae</taxon>
        <taxon>Yersinia</taxon>
    </lineage>
</organism>
<feature type="transmembrane region" description="Helical" evidence="8">
    <location>
        <begin position="126"/>
        <end position="144"/>
    </location>
</feature>
<reference evidence="10" key="1">
    <citation type="submission" date="2023-06" db="EMBL/GenBank/DDBJ databases">
        <authorList>
            <person name="Polev D.E."/>
            <person name="Saitova A.T."/>
            <person name="Bogumilchik E.A."/>
            <person name="Kokorina G.I."/>
            <person name="Voskresenskaia E.A."/>
        </authorList>
    </citation>
    <scope>NUCLEOTIDE SEQUENCE</scope>
    <source>
        <strain evidence="10">2145 StPb PI</strain>
    </source>
</reference>
<comment type="similarity">
    <text evidence="7">Belongs to the phosphoethanolamine transferase family.</text>
</comment>
<evidence type="ECO:0000256" key="4">
    <source>
        <dbReference type="ARBA" id="ARBA00022692"/>
    </source>
</evidence>
<feature type="transmembrane region" description="Helical" evidence="8">
    <location>
        <begin position="37"/>
        <end position="62"/>
    </location>
</feature>
<sequence length="500" mass="56771">MSSKTEVLVILLSTILMIVGMGYALKIADLIIIPLLIKLLSITVLSRSIILFPLYFIFAAYFPVGYVYGPPDFGIIASFLESNYRESIEFTQSLPASSFVGSLLIMLCFIYLQFFCWQKNQVKPELMLILLAVLFSVSLGKLIGGGVTKVKFIDFYYSLYSSYRQYFDDKADSIMGSQLTPSWQIESVSGRYKNHVLILGESMRKDYMPAYGYPVNTMPFLQRTPGIFWDGYVSTASNTYLSVPRLLSRNQGTKYSHADNIITLANMAGIQTHWISNQGRFGEFDTSAARIAVRSHAIDFLKKGSFNSNNRSDMDLLPILADSLNNEYSGGRLYVLHLMGSHGHFCDRLNGESPIPYFSNNLDMSCYLSTYTKTDELIRLVVEMLDNKKESYSLIYLTDHGLSHQDGSLIHGSRYRENYESPLVIISSDMLDRKYIHLRRSGFHFINALAEWMGIVETGLNTHYKFFSEDSESKIEVFNGKEMIDFDSLSSDEFILPETS</sequence>
<dbReference type="InterPro" id="IPR017850">
    <property type="entry name" value="Alkaline_phosphatase_core_sf"/>
</dbReference>
<protein>
    <submittedName>
        <fullName evidence="10">Phosphoethanolamine transferase</fullName>
    </submittedName>
</protein>
<evidence type="ECO:0000256" key="1">
    <source>
        <dbReference type="ARBA" id="ARBA00004651"/>
    </source>
</evidence>
<dbReference type="PANTHER" id="PTHR30443">
    <property type="entry name" value="INNER MEMBRANE PROTEIN"/>
    <property type="match status" value="1"/>
</dbReference>
<keyword evidence="2" id="KW-1003">Cell membrane</keyword>
<evidence type="ECO:0000256" key="8">
    <source>
        <dbReference type="SAM" id="Phobius"/>
    </source>
</evidence>
<keyword evidence="5 8" id="KW-1133">Transmembrane helix</keyword>
<dbReference type="GO" id="GO:0005886">
    <property type="term" value="C:plasma membrane"/>
    <property type="evidence" value="ECO:0007669"/>
    <property type="project" value="UniProtKB-SubCell"/>
</dbReference>
<evidence type="ECO:0000256" key="7">
    <source>
        <dbReference type="ARBA" id="ARBA00038481"/>
    </source>
</evidence>
<dbReference type="Proteomes" id="UP001167864">
    <property type="component" value="Unassembled WGS sequence"/>
</dbReference>
<evidence type="ECO:0000256" key="6">
    <source>
        <dbReference type="ARBA" id="ARBA00023136"/>
    </source>
</evidence>
<dbReference type="InterPro" id="IPR000917">
    <property type="entry name" value="Sulfatase_N"/>
</dbReference>
<accession>A0AAW7K372</accession>
<dbReference type="AlphaFoldDB" id="A0AAW7K372"/>
<proteinExistence type="inferred from homology"/>
<evidence type="ECO:0000313" key="10">
    <source>
        <dbReference type="EMBL" id="MDN0086609.1"/>
    </source>
</evidence>
<dbReference type="GO" id="GO:0016776">
    <property type="term" value="F:phosphotransferase activity, phosphate group as acceptor"/>
    <property type="evidence" value="ECO:0007669"/>
    <property type="project" value="TreeGrafter"/>
</dbReference>
<evidence type="ECO:0000256" key="5">
    <source>
        <dbReference type="ARBA" id="ARBA00022989"/>
    </source>
</evidence>
<evidence type="ECO:0000256" key="3">
    <source>
        <dbReference type="ARBA" id="ARBA00022679"/>
    </source>
</evidence>
<dbReference type="RefSeq" id="WP_289817651.1">
    <property type="nucleotide sequence ID" value="NZ_JAUEHU010000003.1"/>
</dbReference>
<feature type="transmembrane region" description="Helical" evidence="8">
    <location>
        <begin position="94"/>
        <end position="114"/>
    </location>
</feature>
<dbReference type="GO" id="GO:0009244">
    <property type="term" value="P:lipopolysaccharide core region biosynthetic process"/>
    <property type="evidence" value="ECO:0007669"/>
    <property type="project" value="TreeGrafter"/>
</dbReference>
<evidence type="ECO:0000313" key="11">
    <source>
        <dbReference type="Proteomes" id="UP001167864"/>
    </source>
</evidence>
<gene>
    <name evidence="10" type="ORF">QVN42_04230</name>
</gene>